<accession>A0A329MET4</accession>
<feature type="coiled-coil region" evidence="6">
    <location>
        <begin position="510"/>
        <end position="557"/>
    </location>
</feature>
<dbReference type="PANTHER" id="PTHR10465:SF0">
    <property type="entry name" value="SARCALUMENIN"/>
    <property type="match status" value="1"/>
</dbReference>
<keyword evidence="6" id="KW-0175">Coiled coil</keyword>
<keyword evidence="3" id="KW-0378">Hydrolase</keyword>
<evidence type="ECO:0000256" key="3">
    <source>
        <dbReference type="ARBA" id="ARBA00022801"/>
    </source>
</evidence>
<keyword evidence="5" id="KW-0472">Membrane</keyword>
<dbReference type="PANTHER" id="PTHR10465">
    <property type="entry name" value="TRANSMEMBRANE GTPASE FZO1"/>
    <property type="match status" value="1"/>
</dbReference>
<dbReference type="SUPFAM" id="SSF52540">
    <property type="entry name" value="P-loop containing nucleoside triphosphate hydrolases"/>
    <property type="match status" value="1"/>
</dbReference>
<dbReference type="InterPro" id="IPR027094">
    <property type="entry name" value="Mitofusin_fam"/>
</dbReference>
<comment type="caution">
    <text evidence="9">The sequence shown here is derived from an EMBL/GenBank/DDBJ whole genome shotgun (WGS) entry which is preliminary data.</text>
</comment>
<keyword evidence="2" id="KW-0547">Nucleotide-binding</keyword>
<evidence type="ECO:0000313" key="10">
    <source>
        <dbReference type="Proteomes" id="UP000250369"/>
    </source>
</evidence>
<evidence type="ECO:0000256" key="4">
    <source>
        <dbReference type="ARBA" id="ARBA00023134"/>
    </source>
</evidence>
<keyword evidence="10" id="KW-1185">Reference proteome</keyword>
<keyword evidence="4" id="KW-0342">GTP-binding</keyword>
<dbReference type="GO" id="GO:0016020">
    <property type="term" value="C:membrane"/>
    <property type="evidence" value="ECO:0007669"/>
    <property type="project" value="UniProtKB-SubCell"/>
</dbReference>
<dbReference type="RefSeq" id="WP_192894628.1">
    <property type="nucleotide sequence ID" value="NZ_QMFB01000016.1"/>
</dbReference>
<protein>
    <recommendedName>
        <fullName evidence="8">Dynamin N-terminal domain-containing protein</fullName>
    </recommendedName>
</protein>
<gene>
    <name evidence="9" type="ORF">DQG23_24450</name>
</gene>
<feature type="compositionally biased region" description="Low complexity" evidence="7">
    <location>
        <begin position="298"/>
        <end position="307"/>
    </location>
</feature>
<dbReference type="Gene3D" id="3.40.50.300">
    <property type="entry name" value="P-loop containing nucleotide triphosphate hydrolases"/>
    <property type="match status" value="1"/>
</dbReference>
<feature type="region of interest" description="Disordered" evidence="7">
    <location>
        <begin position="566"/>
        <end position="590"/>
    </location>
</feature>
<evidence type="ECO:0000256" key="1">
    <source>
        <dbReference type="ARBA" id="ARBA00004370"/>
    </source>
</evidence>
<dbReference type="Proteomes" id="UP000250369">
    <property type="component" value="Unassembled WGS sequence"/>
</dbReference>
<reference evidence="9 10" key="1">
    <citation type="journal article" date="2009" name="Int. J. Syst. Evol. Microbiol.">
        <title>Paenibacillus contaminans sp. nov., isolated from a contaminated laboratory plate.</title>
        <authorList>
            <person name="Chou J.H."/>
            <person name="Lee J.H."/>
            <person name="Lin M.C."/>
            <person name="Chang P.S."/>
            <person name="Arun A.B."/>
            <person name="Young C.C."/>
            <person name="Chen W.M."/>
        </authorList>
    </citation>
    <scope>NUCLEOTIDE SEQUENCE [LARGE SCALE GENOMIC DNA]</scope>
    <source>
        <strain evidence="9 10">CKOBP-6</strain>
    </source>
</reference>
<dbReference type="InterPro" id="IPR027417">
    <property type="entry name" value="P-loop_NTPase"/>
</dbReference>
<dbReference type="InterPro" id="IPR045063">
    <property type="entry name" value="Dynamin_N"/>
</dbReference>
<proteinExistence type="predicted"/>
<dbReference type="CDD" id="cd09912">
    <property type="entry name" value="DLP_2"/>
    <property type="match status" value="1"/>
</dbReference>
<dbReference type="GO" id="GO:0005525">
    <property type="term" value="F:GTP binding"/>
    <property type="evidence" value="ECO:0007669"/>
    <property type="project" value="UniProtKB-KW"/>
</dbReference>
<name>A0A329MET4_9BACL</name>
<evidence type="ECO:0000313" key="9">
    <source>
        <dbReference type="EMBL" id="RAV18460.1"/>
    </source>
</evidence>
<feature type="domain" description="Dynamin N-terminal" evidence="8">
    <location>
        <begin position="39"/>
        <end position="193"/>
    </location>
</feature>
<evidence type="ECO:0000256" key="5">
    <source>
        <dbReference type="ARBA" id="ARBA00023136"/>
    </source>
</evidence>
<evidence type="ECO:0000256" key="2">
    <source>
        <dbReference type="ARBA" id="ARBA00022741"/>
    </source>
</evidence>
<dbReference type="Pfam" id="PF00350">
    <property type="entry name" value="Dynamin_N"/>
    <property type="match status" value="1"/>
</dbReference>
<evidence type="ECO:0000256" key="7">
    <source>
        <dbReference type="SAM" id="MobiDB-lite"/>
    </source>
</evidence>
<organism evidence="9 10">
    <name type="scientific">Paenibacillus contaminans</name>
    <dbReference type="NCBI Taxonomy" id="450362"/>
    <lineage>
        <taxon>Bacteria</taxon>
        <taxon>Bacillati</taxon>
        <taxon>Bacillota</taxon>
        <taxon>Bacilli</taxon>
        <taxon>Bacillales</taxon>
        <taxon>Paenibacillaceae</taxon>
        <taxon>Paenibacillus</taxon>
    </lineage>
</organism>
<dbReference type="EMBL" id="QMFB01000016">
    <property type="protein sequence ID" value="RAV18460.1"/>
    <property type="molecule type" value="Genomic_DNA"/>
</dbReference>
<feature type="compositionally biased region" description="Acidic residues" evidence="7">
    <location>
        <begin position="308"/>
        <end position="323"/>
    </location>
</feature>
<evidence type="ECO:0000256" key="6">
    <source>
        <dbReference type="SAM" id="Coils"/>
    </source>
</evidence>
<feature type="region of interest" description="Disordered" evidence="7">
    <location>
        <begin position="298"/>
        <end position="326"/>
    </location>
</feature>
<feature type="non-terminal residue" evidence="9">
    <location>
        <position position="590"/>
    </location>
</feature>
<dbReference type="AlphaFoldDB" id="A0A329MET4"/>
<sequence length="590" mass="64399">MINQTLLDIARLMRESGDGIHADKLAEVERKYSSGELTIAFCGHFSAGKSSLVNRLCGHRLLPSSPIPTSANIVAIRNGEPAVKVTRTDQGEGERTAVIAPEELDAYCKNGEDIASIDISYPIPLLGDRLALLDTPGVDSTDDAHRMATESALHLADVVFYVMDYNHVLSEMNFEFAKKLKEWGKPIYLIVNQIDKHREQELTFESFRQGVAEAFANWHISPDGFVYLSLKYPDHPHHEWDKLLWLIGGLQAKADELREWSAVCSTDQLIRDHAKVVEAGNEEEKSKLAEIALGSAGSAADSSMSDGENTEDVYEESAAEEAENERAGLDAGSLLEALDRKRRELSALTEQADLKLAEWKKELQSLLDNANITPAATRDLAERYLQSRKPGFKVGFFAGAAKTAKETESRLLAFQSDFSERVRAGIAWHLQAMVKSSLEESGLKGDAYDGATDSILFPITPQWLADQVQPGASFTGEYTLNYAKQIAGEVKTHYRRLALDVLDRAHAELAAASRSGAESLRAELAALERRCEAQQALERLRAQEAAHAEALQRLLRSSGDAAKPAVPDAAALDAAAPAPGERAGAAAAQP</sequence>
<comment type="subcellular location">
    <subcellularLocation>
        <location evidence="1">Membrane</location>
    </subcellularLocation>
</comment>
<dbReference type="GO" id="GO:0003924">
    <property type="term" value="F:GTPase activity"/>
    <property type="evidence" value="ECO:0007669"/>
    <property type="project" value="InterPro"/>
</dbReference>
<feature type="coiled-coil region" evidence="6">
    <location>
        <begin position="331"/>
        <end position="369"/>
    </location>
</feature>
<evidence type="ECO:0000259" key="8">
    <source>
        <dbReference type="Pfam" id="PF00350"/>
    </source>
</evidence>